<keyword evidence="7" id="KW-0333">Golgi apparatus</keyword>
<evidence type="ECO:0000256" key="7">
    <source>
        <dbReference type="ARBA" id="ARBA00023034"/>
    </source>
</evidence>
<evidence type="ECO:0000256" key="8">
    <source>
        <dbReference type="ARBA" id="ARBA00023136"/>
    </source>
</evidence>
<reference evidence="10" key="1">
    <citation type="submission" date="2022-03" db="EMBL/GenBank/DDBJ databases">
        <authorList>
            <person name="Martin C."/>
        </authorList>
    </citation>
    <scope>NUCLEOTIDE SEQUENCE</scope>
</reference>
<dbReference type="EMBL" id="CAIIXF020000001">
    <property type="protein sequence ID" value="CAH1772498.1"/>
    <property type="molecule type" value="Genomic_DNA"/>
</dbReference>
<dbReference type="Pfam" id="PF03567">
    <property type="entry name" value="Sulfotransfer_2"/>
    <property type="match status" value="1"/>
</dbReference>
<dbReference type="InterPro" id="IPR007734">
    <property type="entry name" value="Heparan_SO4_2-O-STrfase"/>
</dbReference>
<dbReference type="OrthoDB" id="10019582at2759"/>
<accession>A0A8J1UWD8</accession>
<dbReference type="InterPro" id="IPR027417">
    <property type="entry name" value="P-loop_NTPase"/>
</dbReference>
<evidence type="ECO:0000313" key="10">
    <source>
        <dbReference type="EMBL" id="CAH1772498.1"/>
    </source>
</evidence>
<dbReference type="PANTHER" id="PTHR12129">
    <property type="entry name" value="HEPARAN SULFATE 2-O-SULFOTRANSFERASE"/>
    <property type="match status" value="1"/>
</dbReference>
<dbReference type="PANTHER" id="PTHR12129:SF15">
    <property type="entry name" value="URONYL 2-SULFOTRANSFERASE"/>
    <property type="match status" value="1"/>
</dbReference>
<dbReference type="InterPro" id="IPR005331">
    <property type="entry name" value="Sulfotransferase"/>
</dbReference>
<keyword evidence="5" id="KW-0735">Signal-anchor</keyword>
<evidence type="ECO:0000256" key="2">
    <source>
        <dbReference type="ARBA" id="ARBA00010569"/>
    </source>
</evidence>
<dbReference type="GO" id="GO:0008146">
    <property type="term" value="F:sulfotransferase activity"/>
    <property type="evidence" value="ECO:0007669"/>
    <property type="project" value="InterPro"/>
</dbReference>
<dbReference type="GO" id="GO:0000139">
    <property type="term" value="C:Golgi membrane"/>
    <property type="evidence" value="ECO:0007669"/>
    <property type="project" value="UniProtKB-SubCell"/>
</dbReference>
<evidence type="ECO:0000256" key="1">
    <source>
        <dbReference type="ARBA" id="ARBA00004323"/>
    </source>
</evidence>
<keyword evidence="8" id="KW-0472">Membrane</keyword>
<comment type="similarity">
    <text evidence="2">Belongs to the sulfotransferase 3 family.</text>
</comment>
<keyword evidence="6" id="KW-1133">Transmembrane helix</keyword>
<evidence type="ECO:0000256" key="4">
    <source>
        <dbReference type="ARBA" id="ARBA00022692"/>
    </source>
</evidence>
<organism evidence="10 11">
    <name type="scientific">Owenia fusiformis</name>
    <name type="common">Polychaete worm</name>
    <dbReference type="NCBI Taxonomy" id="6347"/>
    <lineage>
        <taxon>Eukaryota</taxon>
        <taxon>Metazoa</taxon>
        <taxon>Spiralia</taxon>
        <taxon>Lophotrochozoa</taxon>
        <taxon>Annelida</taxon>
        <taxon>Polychaeta</taxon>
        <taxon>Sedentaria</taxon>
        <taxon>Canalipalpata</taxon>
        <taxon>Sabellida</taxon>
        <taxon>Oweniida</taxon>
        <taxon>Oweniidae</taxon>
        <taxon>Owenia</taxon>
    </lineage>
</organism>
<evidence type="ECO:0000313" key="11">
    <source>
        <dbReference type="Proteomes" id="UP000749559"/>
    </source>
</evidence>
<protein>
    <submittedName>
        <fullName evidence="10">Uncharacterized protein</fullName>
    </submittedName>
</protein>
<evidence type="ECO:0000256" key="9">
    <source>
        <dbReference type="ARBA" id="ARBA00023180"/>
    </source>
</evidence>
<keyword evidence="3" id="KW-0808">Transferase</keyword>
<gene>
    <name evidence="10" type="ORF">OFUS_LOCUS259</name>
</gene>
<keyword evidence="9" id="KW-0325">Glycoprotein</keyword>
<sequence>MRSLRYNIIYIVGALQLIWLILFFRRHINYYFKHRIPDSQSTFSHRHYGTLESKEQWKIDMKETRSIMNNNVHTIDQWEDDPKANDNTESRFIEDDGKSALKANFKIDKQESNSKDTDLKGKSIEFNKDIIVYNRLAKCGSTTLMKTVEKFSNVTYKNDHNRSTGHFKEPDIVDMVQSLTTPAFYVRHCKFINFTEYGFKQPLFIQMIRDPIKRAISHFYYTKWHFHLMRDDATLDDCLQIQLQQNTSFNNCNVVANFSWHSFCSASVLKEDRCSIAHVKTIMEKYYLFIGIMEHYEESTEALSKLLPHLFPSNVTSEPKNSALKSTKHENPVPSATTLELLRQTLASEYIVYDFAKQLFYDKLKKLGIFINSKDT</sequence>
<dbReference type="Gene3D" id="3.40.50.300">
    <property type="entry name" value="P-loop containing nucleotide triphosphate hydrolases"/>
    <property type="match status" value="1"/>
</dbReference>
<evidence type="ECO:0000256" key="5">
    <source>
        <dbReference type="ARBA" id="ARBA00022968"/>
    </source>
</evidence>
<comment type="subcellular location">
    <subcellularLocation>
        <location evidence="1">Golgi apparatus membrane</location>
        <topology evidence="1">Single-pass type II membrane protein</topology>
    </subcellularLocation>
</comment>
<keyword evidence="4" id="KW-0812">Transmembrane</keyword>
<comment type="caution">
    <text evidence="10">The sequence shown here is derived from an EMBL/GenBank/DDBJ whole genome shotgun (WGS) entry which is preliminary data.</text>
</comment>
<dbReference type="Proteomes" id="UP000749559">
    <property type="component" value="Unassembled WGS sequence"/>
</dbReference>
<proteinExistence type="inferred from homology"/>
<evidence type="ECO:0000256" key="6">
    <source>
        <dbReference type="ARBA" id="ARBA00022989"/>
    </source>
</evidence>
<keyword evidence="11" id="KW-1185">Reference proteome</keyword>
<dbReference type="AlphaFoldDB" id="A0A8J1UWD8"/>
<evidence type="ECO:0000256" key="3">
    <source>
        <dbReference type="ARBA" id="ARBA00022679"/>
    </source>
</evidence>
<name>A0A8J1UWD8_OWEFU</name>
<dbReference type="SUPFAM" id="SSF52540">
    <property type="entry name" value="P-loop containing nucleoside triphosphate hydrolases"/>
    <property type="match status" value="1"/>
</dbReference>